<keyword evidence="8" id="KW-0966">Cell projection</keyword>
<keyword evidence="6" id="KW-0732">Signal</keyword>
<dbReference type="EMBL" id="CP011125">
    <property type="protein sequence ID" value="AKF05289.1"/>
    <property type="molecule type" value="Genomic_DNA"/>
</dbReference>
<dbReference type="Gene3D" id="4.10.1080.10">
    <property type="entry name" value="TSP type-3 repeat"/>
    <property type="match status" value="1"/>
</dbReference>
<dbReference type="PROSITE" id="PS51123">
    <property type="entry name" value="OMPA_2"/>
    <property type="match status" value="1"/>
</dbReference>
<dbReference type="Pfam" id="PF00691">
    <property type="entry name" value="OmpA"/>
    <property type="match status" value="1"/>
</dbReference>
<dbReference type="SUPFAM" id="SSF103647">
    <property type="entry name" value="TSP type-3 repeat"/>
    <property type="match status" value="1"/>
</dbReference>
<evidence type="ECO:0000256" key="6">
    <source>
        <dbReference type="SAM" id="SignalP"/>
    </source>
</evidence>
<evidence type="ECO:0000256" key="3">
    <source>
        <dbReference type="ARBA" id="ARBA00023237"/>
    </source>
</evidence>
<dbReference type="KEGG" id="samy:DB32_002438"/>
<dbReference type="PRINTS" id="PR01021">
    <property type="entry name" value="OMPADOMAIN"/>
</dbReference>
<dbReference type="InterPro" id="IPR028974">
    <property type="entry name" value="TSP_type-3_rpt"/>
</dbReference>
<dbReference type="PANTHER" id="PTHR30329">
    <property type="entry name" value="STATOR ELEMENT OF FLAGELLAR MOTOR COMPLEX"/>
    <property type="match status" value="1"/>
</dbReference>
<reference evidence="8 9" key="1">
    <citation type="submission" date="2015-03" db="EMBL/GenBank/DDBJ databases">
        <title>Genome assembly of Sandaracinus amylolyticus DSM 53668.</title>
        <authorList>
            <person name="Sharma G."/>
            <person name="Subramanian S."/>
        </authorList>
    </citation>
    <scope>NUCLEOTIDE SEQUENCE [LARGE SCALE GENOMIC DNA]</scope>
    <source>
        <strain evidence="8 9">DSM 53668</strain>
    </source>
</reference>
<gene>
    <name evidence="8" type="ORF">DB32_002438</name>
</gene>
<evidence type="ECO:0000256" key="2">
    <source>
        <dbReference type="ARBA" id="ARBA00023136"/>
    </source>
</evidence>
<keyword evidence="2 4" id="KW-0472">Membrane</keyword>
<evidence type="ECO:0000259" key="7">
    <source>
        <dbReference type="PROSITE" id="PS51123"/>
    </source>
</evidence>
<name>A0A0F6SEJ2_9BACT</name>
<protein>
    <submittedName>
        <fullName evidence="8">Flagellar motor rotation protein MotB</fullName>
    </submittedName>
</protein>
<organism evidence="8 9">
    <name type="scientific">Sandaracinus amylolyticus</name>
    <dbReference type="NCBI Taxonomy" id="927083"/>
    <lineage>
        <taxon>Bacteria</taxon>
        <taxon>Pseudomonadati</taxon>
        <taxon>Myxococcota</taxon>
        <taxon>Polyangia</taxon>
        <taxon>Polyangiales</taxon>
        <taxon>Sandaracinaceae</taxon>
        <taxon>Sandaracinus</taxon>
    </lineage>
</organism>
<dbReference type="InterPro" id="IPR036737">
    <property type="entry name" value="OmpA-like_sf"/>
</dbReference>
<dbReference type="OrthoDB" id="9805566at2"/>
<dbReference type="GO" id="GO:0009279">
    <property type="term" value="C:cell outer membrane"/>
    <property type="evidence" value="ECO:0007669"/>
    <property type="project" value="UniProtKB-SubCell"/>
</dbReference>
<dbReference type="Proteomes" id="UP000034883">
    <property type="component" value="Chromosome"/>
</dbReference>
<evidence type="ECO:0000256" key="5">
    <source>
        <dbReference type="SAM" id="MobiDB-lite"/>
    </source>
</evidence>
<feature type="signal peptide" evidence="6">
    <location>
        <begin position="1"/>
        <end position="26"/>
    </location>
</feature>
<feature type="region of interest" description="Disordered" evidence="5">
    <location>
        <begin position="337"/>
        <end position="372"/>
    </location>
</feature>
<comment type="subcellular location">
    <subcellularLocation>
        <location evidence="1">Cell outer membrane</location>
    </subcellularLocation>
</comment>
<feature type="compositionally biased region" description="Acidic residues" evidence="5">
    <location>
        <begin position="164"/>
        <end position="189"/>
    </location>
</feature>
<sequence>MIRSRRLASLVLVVALPALTACQATAALRGRIRGARDITDQAEQRGARNCAPRELATAQAHLEFAEVELDQGNLGRAQEHFALAEPNARAALRMSPPERCLPHEEEAPPPAPGDRDGDGILDPDDQCPDDPEDRDGVEDADGCPEDQDTDGDTITDTNDLCPFEAEDRDGTLDDDGCPEPDDDLDGILDDADRCRTEPEDHDGFEDADGCPDLDNDADRFPDATDRCPNEPGIEAEQGCPRVYQDVEVTSEGIVIHQQVFFETNRAVIRSVSFPLLDTVAQVLRDFPDITVEVQGHTDSRGRDAHNLRLSQQRADSVREYLIRAGIAAERLTARGYGETQPIETNATPDGRAANRRVEFRRTDAGARPRSAP</sequence>
<dbReference type="GO" id="GO:0005509">
    <property type="term" value="F:calcium ion binding"/>
    <property type="evidence" value="ECO:0007669"/>
    <property type="project" value="InterPro"/>
</dbReference>
<dbReference type="InterPro" id="IPR006665">
    <property type="entry name" value="OmpA-like"/>
</dbReference>
<dbReference type="SUPFAM" id="SSF103088">
    <property type="entry name" value="OmpA-like"/>
    <property type="match status" value="1"/>
</dbReference>
<dbReference type="PRINTS" id="PR01023">
    <property type="entry name" value="NAFLGMOTY"/>
</dbReference>
<dbReference type="RefSeq" id="WP_053232544.1">
    <property type="nucleotide sequence ID" value="NZ_CP011125.1"/>
</dbReference>
<dbReference type="CDD" id="cd07185">
    <property type="entry name" value="OmpA_C-like"/>
    <property type="match status" value="1"/>
</dbReference>
<evidence type="ECO:0000256" key="4">
    <source>
        <dbReference type="PROSITE-ProRule" id="PRU00473"/>
    </source>
</evidence>
<feature type="compositionally biased region" description="Acidic residues" evidence="5">
    <location>
        <begin position="119"/>
        <end position="153"/>
    </location>
</feature>
<proteinExistence type="predicted"/>
<dbReference type="InterPro" id="IPR050330">
    <property type="entry name" value="Bact_OuterMem_StrucFunc"/>
</dbReference>
<accession>A0A0F6SEJ2</accession>
<dbReference type="STRING" id="927083.DB32_002438"/>
<keyword evidence="8" id="KW-0969">Cilium</keyword>
<dbReference type="Gene3D" id="3.30.1330.60">
    <property type="entry name" value="OmpA-like domain"/>
    <property type="match status" value="1"/>
</dbReference>
<feature type="region of interest" description="Disordered" evidence="5">
    <location>
        <begin position="99"/>
        <end position="190"/>
    </location>
</feature>
<keyword evidence="8" id="KW-0282">Flagellum</keyword>
<evidence type="ECO:0000313" key="9">
    <source>
        <dbReference type="Proteomes" id="UP000034883"/>
    </source>
</evidence>
<feature type="compositionally biased region" description="Basic and acidic residues" evidence="5">
    <location>
        <begin position="355"/>
        <end position="366"/>
    </location>
</feature>
<dbReference type="Gene3D" id="1.20.1270.390">
    <property type="match status" value="1"/>
</dbReference>
<keyword evidence="3" id="KW-0998">Cell outer membrane</keyword>
<dbReference type="AlphaFoldDB" id="A0A0F6SEJ2"/>
<feature type="domain" description="OmpA-like" evidence="7">
    <location>
        <begin position="248"/>
        <end position="365"/>
    </location>
</feature>
<dbReference type="PANTHER" id="PTHR30329:SF21">
    <property type="entry name" value="LIPOPROTEIN YIAD-RELATED"/>
    <property type="match status" value="1"/>
</dbReference>
<evidence type="ECO:0000256" key="1">
    <source>
        <dbReference type="ARBA" id="ARBA00004442"/>
    </source>
</evidence>
<dbReference type="PROSITE" id="PS51257">
    <property type="entry name" value="PROKAR_LIPOPROTEIN"/>
    <property type="match status" value="1"/>
</dbReference>
<keyword evidence="9" id="KW-1185">Reference proteome</keyword>
<feature type="chain" id="PRO_5002509788" evidence="6">
    <location>
        <begin position="27"/>
        <end position="372"/>
    </location>
</feature>
<dbReference type="InterPro" id="IPR006664">
    <property type="entry name" value="OMP_bac"/>
</dbReference>
<evidence type="ECO:0000313" key="8">
    <source>
        <dbReference type="EMBL" id="AKF05289.1"/>
    </source>
</evidence>